<gene>
    <name evidence="2" type="ORF">EUBVEN_02835</name>
</gene>
<dbReference type="EMBL" id="AAVL02000038">
    <property type="protein sequence ID" value="EDM50184.1"/>
    <property type="molecule type" value="Genomic_DNA"/>
</dbReference>
<sequence>MKLYNLLLCCSCLIVVLCLILIICCISCIFIIAIPNNIIYTLFYIVTNISYNTIIFVVNFS</sequence>
<reference evidence="2 3" key="2">
    <citation type="submission" date="2007-04" db="EMBL/GenBank/DDBJ databases">
        <title>Draft genome sequence of Eubacterium ventriosum (ATCC 27560).</title>
        <authorList>
            <person name="Sudarsanam P."/>
            <person name="Ley R."/>
            <person name="Guruge J."/>
            <person name="Turnbaugh P.J."/>
            <person name="Mahowald M."/>
            <person name="Liep D."/>
            <person name="Gordon J."/>
        </authorList>
    </citation>
    <scope>NUCLEOTIDE SEQUENCE [LARGE SCALE GENOMIC DNA]</scope>
    <source>
        <strain evidence="2 3">ATCC 27560</strain>
    </source>
</reference>
<proteinExistence type="predicted"/>
<dbReference type="HOGENOM" id="CLU_2915667_0_0_9"/>
<feature type="transmembrane region" description="Helical" evidence="1">
    <location>
        <begin position="38"/>
        <end position="60"/>
    </location>
</feature>
<evidence type="ECO:0000256" key="1">
    <source>
        <dbReference type="SAM" id="Phobius"/>
    </source>
</evidence>
<evidence type="ECO:0000313" key="3">
    <source>
        <dbReference type="Proteomes" id="UP000006000"/>
    </source>
</evidence>
<protein>
    <submittedName>
        <fullName evidence="2">Uncharacterized protein</fullName>
    </submittedName>
</protein>
<organism evidence="2 3">
    <name type="scientific">Eubacterium ventriosum ATCC 27560</name>
    <dbReference type="NCBI Taxonomy" id="411463"/>
    <lineage>
        <taxon>Bacteria</taxon>
        <taxon>Bacillati</taxon>
        <taxon>Bacillota</taxon>
        <taxon>Clostridia</taxon>
        <taxon>Eubacteriales</taxon>
        <taxon>Eubacteriaceae</taxon>
        <taxon>Eubacterium</taxon>
    </lineage>
</organism>
<keyword evidence="1" id="KW-1133">Transmembrane helix</keyword>
<dbReference type="AlphaFoldDB" id="A5ZAT3"/>
<dbReference type="Proteomes" id="UP000006000">
    <property type="component" value="Unassembled WGS sequence"/>
</dbReference>
<name>A5ZAT3_9FIRM</name>
<feature type="transmembrane region" description="Helical" evidence="1">
    <location>
        <begin position="7"/>
        <end position="32"/>
    </location>
</feature>
<keyword evidence="1" id="KW-0812">Transmembrane</keyword>
<accession>A5ZAT3</accession>
<keyword evidence="1" id="KW-0472">Membrane</keyword>
<evidence type="ECO:0000313" key="2">
    <source>
        <dbReference type="EMBL" id="EDM50184.1"/>
    </source>
</evidence>
<comment type="caution">
    <text evidence="2">The sequence shown here is derived from an EMBL/GenBank/DDBJ whole genome shotgun (WGS) entry which is preliminary data.</text>
</comment>
<reference evidence="2 3" key="1">
    <citation type="submission" date="2007-03" db="EMBL/GenBank/DDBJ databases">
        <authorList>
            <person name="Fulton L."/>
            <person name="Clifton S."/>
            <person name="Fulton B."/>
            <person name="Xu J."/>
            <person name="Minx P."/>
            <person name="Pepin K.H."/>
            <person name="Johnson M."/>
            <person name="Thiruvilangam P."/>
            <person name="Bhonagiri V."/>
            <person name="Nash W.E."/>
            <person name="Mardis E.R."/>
            <person name="Wilson R.K."/>
        </authorList>
    </citation>
    <scope>NUCLEOTIDE SEQUENCE [LARGE SCALE GENOMIC DNA]</scope>
    <source>
        <strain evidence="2 3">ATCC 27560</strain>
    </source>
</reference>